<comment type="similarity">
    <text evidence="6">Belongs to the COQ4 family.</text>
</comment>
<dbReference type="EMBL" id="GL984314">
    <property type="protein sequence ID" value="EGR27838.1"/>
    <property type="molecule type" value="Genomic_DNA"/>
</dbReference>
<dbReference type="AlphaFoldDB" id="G0R3W2"/>
<dbReference type="OrthoDB" id="4249at2759"/>
<comment type="catalytic activity">
    <reaction evidence="6">
        <text>a 4-hydroxy-3-methoxy-5-(all-trans-polyprenyl)benzoate + H(+) = a 2-methoxy-6-(all-trans-polyprenyl)phenol + CO2</text>
        <dbReference type="Rhea" id="RHEA:81179"/>
        <dbReference type="Rhea" id="RHEA-COMP:9551"/>
        <dbReference type="Rhea" id="RHEA-COMP:10931"/>
        <dbReference type="ChEBI" id="CHEBI:15378"/>
        <dbReference type="ChEBI" id="CHEBI:16526"/>
        <dbReference type="ChEBI" id="CHEBI:62731"/>
        <dbReference type="ChEBI" id="CHEBI:84443"/>
        <dbReference type="EC" id="4.1.1.130"/>
    </reaction>
</comment>
<dbReference type="GO" id="GO:0008270">
    <property type="term" value="F:zinc ion binding"/>
    <property type="evidence" value="ECO:0007669"/>
    <property type="project" value="UniProtKB-UniRule"/>
</dbReference>
<keyword evidence="5 6" id="KW-0456">Lyase</keyword>
<dbReference type="PANTHER" id="PTHR12922">
    <property type="entry name" value="UBIQUINONE BIOSYNTHESIS PROTEIN"/>
    <property type="match status" value="1"/>
</dbReference>
<comment type="pathway">
    <text evidence="6">Cofactor biosynthesis; ubiquinone biosynthesis.</text>
</comment>
<feature type="binding site" evidence="6">
    <location>
        <position position="275"/>
    </location>
    <ligand>
        <name>Zn(2+)</name>
        <dbReference type="ChEBI" id="CHEBI:29105"/>
    </ligand>
</feature>
<dbReference type="InterPro" id="IPR027540">
    <property type="entry name" value="Coq4_euk"/>
</dbReference>
<dbReference type="InParanoid" id="G0R3W2"/>
<dbReference type="HAMAP" id="MF_03111">
    <property type="entry name" value="Coq4"/>
    <property type="match status" value="1"/>
</dbReference>
<feature type="binding site" evidence="6">
    <location>
        <position position="291"/>
    </location>
    <ligand>
        <name>Zn(2+)</name>
        <dbReference type="ChEBI" id="CHEBI:29105"/>
    </ligand>
</feature>
<dbReference type="RefSeq" id="XP_004027183.1">
    <property type="nucleotide sequence ID" value="XM_004027134.1"/>
</dbReference>
<organism evidence="8 9">
    <name type="scientific">Ichthyophthirius multifiliis</name>
    <name type="common">White spot disease agent</name>
    <name type="synonym">Ich</name>
    <dbReference type="NCBI Taxonomy" id="5932"/>
    <lineage>
        <taxon>Eukaryota</taxon>
        <taxon>Sar</taxon>
        <taxon>Alveolata</taxon>
        <taxon>Ciliophora</taxon>
        <taxon>Intramacronucleata</taxon>
        <taxon>Oligohymenophorea</taxon>
        <taxon>Hymenostomatida</taxon>
        <taxon>Ophryoglenina</taxon>
        <taxon>Ichthyophthirius</taxon>
    </lineage>
</organism>
<evidence type="ECO:0000256" key="6">
    <source>
        <dbReference type="HAMAP-Rule" id="MF_03111"/>
    </source>
</evidence>
<keyword evidence="1 6" id="KW-0831">Ubiquinone biosynthesis</keyword>
<dbReference type="Pfam" id="PF05019">
    <property type="entry name" value="Coq4"/>
    <property type="match status" value="1"/>
</dbReference>
<feature type="binding site" evidence="6">
    <location>
        <position position="279"/>
    </location>
    <ligand>
        <name>Zn(2+)</name>
        <dbReference type="ChEBI" id="CHEBI:29105"/>
    </ligand>
</feature>
<comment type="subunit">
    <text evidence="6">Component of a multi-subunit COQ enzyme complex.</text>
</comment>
<accession>G0R3W2</accession>
<keyword evidence="6" id="KW-0862">Zinc</keyword>
<gene>
    <name evidence="8" type="ORF">IMG5_187830</name>
</gene>
<comment type="cofactor">
    <cofactor evidence="6">
        <name>Zn(2+)</name>
        <dbReference type="ChEBI" id="CHEBI:29105"/>
    </cofactor>
</comment>
<dbReference type="InterPro" id="IPR007715">
    <property type="entry name" value="Coq4"/>
</dbReference>
<keyword evidence="7" id="KW-0175">Coiled coil</keyword>
<evidence type="ECO:0000256" key="2">
    <source>
        <dbReference type="ARBA" id="ARBA00022792"/>
    </source>
</evidence>
<keyword evidence="2 6" id="KW-0999">Mitochondrion inner membrane</keyword>
<dbReference type="eggNOG" id="KOG3244">
    <property type="taxonomic scope" value="Eukaryota"/>
</dbReference>
<keyword evidence="6" id="KW-0479">Metal-binding</keyword>
<dbReference type="UniPathway" id="UPA00232"/>
<dbReference type="STRING" id="857967.G0R3W2"/>
<name>G0R3W2_ICHMU</name>
<reference evidence="8 9" key="1">
    <citation type="submission" date="2011-07" db="EMBL/GenBank/DDBJ databases">
        <authorList>
            <person name="Coyne R."/>
            <person name="Brami D."/>
            <person name="Johnson J."/>
            <person name="Hostetler J."/>
            <person name="Hannick L."/>
            <person name="Clark T."/>
            <person name="Cassidy-Hanley D."/>
            <person name="Inman J."/>
        </authorList>
    </citation>
    <scope>NUCLEOTIDE SEQUENCE [LARGE SCALE GENOMIC DNA]</scope>
    <source>
        <strain evidence="8 9">G5</strain>
    </source>
</reference>
<evidence type="ECO:0000256" key="7">
    <source>
        <dbReference type="SAM" id="Coils"/>
    </source>
</evidence>
<keyword evidence="9" id="KW-1185">Reference proteome</keyword>
<evidence type="ECO:0000256" key="4">
    <source>
        <dbReference type="ARBA" id="ARBA00023136"/>
    </source>
</evidence>
<evidence type="ECO:0000313" key="8">
    <source>
        <dbReference type="EMBL" id="EGR27838.1"/>
    </source>
</evidence>
<keyword evidence="3 6" id="KW-0496">Mitochondrion</keyword>
<dbReference type="GO" id="GO:0031314">
    <property type="term" value="C:extrinsic component of mitochondrial inner membrane"/>
    <property type="evidence" value="ECO:0007669"/>
    <property type="project" value="UniProtKB-UniRule"/>
</dbReference>
<proteinExistence type="inferred from homology"/>
<sequence>MDLENKTKEENLKRKQKNDYEELIRLRNLNKKMENQIITLEKNMAYFEQENQDFKNMVSQLQSENTQLFQNFQDAQNKSIQESRNFERQIESLVQEINSNKIQFEDIKIKEYNQFKEIEEYKQKYHNTKNANKQLKIDNNKLWDQIKDIQKQLVQEQKKKNNKQLCKKFKKQKITNLSGEHLSKLGCLSDYSALLDIQDKMMRDETGSLILQEKPRVNNDTANLDYLLNFPKNTFGYNYARFMSDRRYSSEERPKVTYLPDFELAYIFQRYKEIHDFIHVLLGYDVTVYDEIIVKWYEMIQLALPSASISSFFGPLKFTKEEIIDFNTNELPKITQQAKQSKFIMNLYFEKEYKTDINELRKKMNITLKPKLFYE</sequence>
<keyword evidence="4 6" id="KW-0472">Membrane</keyword>
<comment type="subcellular location">
    <subcellularLocation>
        <location evidence="6">Mitochondrion inner membrane</location>
        <topology evidence="6">Peripheral membrane protein</topology>
        <orientation evidence="6">Matrix side</orientation>
    </subcellularLocation>
</comment>
<evidence type="ECO:0000313" key="9">
    <source>
        <dbReference type="Proteomes" id="UP000008983"/>
    </source>
</evidence>
<evidence type="ECO:0000256" key="1">
    <source>
        <dbReference type="ARBA" id="ARBA00022688"/>
    </source>
</evidence>
<dbReference type="GO" id="GO:0120539">
    <property type="term" value="F:4-hydroxy-3-methoxy-5-polyprenylbenzoate decarboxylase activity"/>
    <property type="evidence" value="ECO:0007669"/>
    <property type="project" value="UniProtKB-EC"/>
</dbReference>
<dbReference type="Proteomes" id="UP000008983">
    <property type="component" value="Unassembled WGS sequence"/>
</dbReference>
<dbReference type="EC" id="4.1.1.130" evidence="6"/>
<dbReference type="PANTHER" id="PTHR12922:SF7">
    <property type="entry name" value="UBIQUINONE BIOSYNTHESIS PROTEIN COQ4 HOMOLOG, MITOCHONDRIAL"/>
    <property type="match status" value="1"/>
</dbReference>
<evidence type="ECO:0000256" key="3">
    <source>
        <dbReference type="ARBA" id="ARBA00023128"/>
    </source>
</evidence>
<protein>
    <recommendedName>
        <fullName evidence="6">Ubiquinone biosynthesis protein COQ4 homolog, mitochondrial</fullName>
    </recommendedName>
    <alternativeName>
        <fullName evidence="6">4-hydroxy-3-methoxy-5-polyprenylbenzoate decarboxylase</fullName>
        <ecNumber evidence="6">4.1.1.130</ecNumber>
    </alternativeName>
    <alternativeName>
        <fullName evidence="6">Coenzyme Q biosynthesis protein 4 homolog</fullName>
    </alternativeName>
</protein>
<evidence type="ECO:0000256" key="5">
    <source>
        <dbReference type="ARBA" id="ARBA00023239"/>
    </source>
</evidence>
<comment type="function">
    <text evidence="6">Lyase that catalyzes the C1-decarboxylation of 4-hydroxy-3-methoxy-5-(all-trans-polyprenyl)benzoic acid into 2-methoxy-6-(all-trans-polyprenyl)phenol during ubiquinone biosynthesis.</text>
</comment>
<feature type="coiled-coil region" evidence="7">
    <location>
        <begin position="6"/>
        <end position="78"/>
    </location>
</feature>
<feature type="binding site" evidence="6">
    <location>
        <position position="276"/>
    </location>
    <ligand>
        <name>Zn(2+)</name>
        <dbReference type="ChEBI" id="CHEBI:29105"/>
    </ligand>
</feature>
<dbReference type="GeneID" id="14903911"/>